<feature type="transmembrane region" description="Helical" evidence="1">
    <location>
        <begin position="68"/>
        <end position="89"/>
    </location>
</feature>
<dbReference type="AlphaFoldDB" id="A0A1B8R6T0"/>
<name>A0A1B8R6T0_RHILT</name>
<evidence type="ECO:0008006" key="3">
    <source>
        <dbReference type="Google" id="ProtNLM"/>
    </source>
</evidence>
<evidence type="ECO:0000256" key="1">
    <source>
        <dbReference type="SAM" id="Phobius"/>
    </source>
</evidence>
<keyword evidence="1" id="KW-0812">Transmembrane</keyword>
<protein>
    <recommendedName>
        <fullName evidence="3">Integral membrane protein</fullName>
    </recommendedName>
</protein>
<dbReference type="RefSeq" id="WP_028733200.1">
    <property type="nucleotide sequence ID" value="NZ_MAMO01000149.1"/>
</dbReference>
<organism evidence="2">
    <name type="scientific">Rhizobium leguminosarum bv. trifolii</name>
    <dbReference type="NCBI Taxonomy" id="386"/>
    <lineage>
        <taxon>Bacteria</taxon>
        <taxon>Pseudomonadati</taxon>
        <taxon>Pseudomonadota</taxon>
        <taxon>Alphaproteobacteria</taxon>
        <taxon>Hyphomicrobiales</taxon>
        <taxon>Rhizobiaceae</taxon>
        <taxon>Rhizobium/Agrobacterium group</taxon>
        <taxon>Rhizobium</taxon>
    </lineage>
</organism>
<feature type="transmembrane region" description="Helical" evidence="1">
    <location>
        <begin position="95"/>
        <end position="113"/>
    </location>
</feature>
<keyword evidence="1" id="KW-0472">Membrane</keyword>
<proteinExistence type="predicted"/>
<accession>A0A1B8R6T0</accession>
<reference evidence="2" key="2">
    <citation type="journal article" date="2016" name="Front. Microbiol.">
        <title>The Regulatory Protein RosR Affects Rhizobium leguminosarum bv. trifolii Protein Profiles, Cell Surface Properties, and Symbiosis with Clover.</title>
        <authorList>
            <person name="Rachwal K."/>
            <person name="Boguszewska A."/>
            <person name="Kopcinska J."/>
            <person name="Karas M."/>
            <person name="Tchorzewski M."/>
            <person name="Janczarek M."/>
        </authorList>
    </citation>
    <scope>NUCLEOTIDE SEQUENCE</scope>
    <source>
        <strain evidence="2">Rt24.2</strain>
    </source>
</reference>
<dbReference type="GeneID" id="61424488"/>
<evidence type="ECO:0000313" key="2">
    <source>
        <dbReference type="EMBL" id="AOO92696.1"/>
    </source>
</evidence>
<sequence>MRSALAILFLIEICLYATASLTHAGFVLEGHEHRQAMIAEAVISAVLLLGLISLNLDRPWSRMAAISAQSFALLGTLVGAFTIAVGVGPQTTLDYITHAVMILLLVTGLAWLASNRNASPLG</sequence>
<feature type="transmembrane region" description="Helical" evidence="1">
    <location>
        <begin position="34"/>
        <end position="56"/>
    </location>
</feature>
<reference evidence="2" key="1">
    <citation type="journal article" date="2015" name="BMC Genomics">
        <title>Transcriptome profiling of a Rhizobium leguminosarum bv. trifolii rosR mutant reveals the role of the transcriptional regulator RosR in motility, synthesis of cell-surface components, and other cellular processes.</title>
        <authorList>
            <person name="Rachwal K."/>
            <person name="Matczynska E."/>
            <person name="Janczarek M."/>
        </authorList>
    </citation>
    <scope>NUCLEOTIDE SEQUENCE</scope>
    <source>
        <strain evidence="2">Rt24.2</strain>
    </source>
</reference>
<dbReference type="EMBL" id="KX490332">
    <property type="protein sequence ID" value="AOO92696.1"/>
    <property type="molecule type" value="Genomic_DNA"/>
</dbReference>
<keyword evidence="1" id="KW-1133">Transmembrane helix</keyword>